<sequence length="41" mass="4907">MTRLTNKKYSLLSQLGCSERHRSHLNRMIRGKMDILDFELN</sequence>
<reference evidence="1" key="1">
    <citation type="submission" date="2014-09" db="EMBL/GenBank/DDBJ databases">
        <authorList>
            <person name="Magalhaes I.L.F."/>
            <person name="Oliveira U."/>
            <person name="Santos F.R."/>
            <person name="Vidigal T.H.D.A."/>
            <person name="Brescovit A.D."/>
            <person name="Santos A.J."/>
        </authorList>
    </citation>
    <scope>NUCLEOTIDE SEQUENCE</scope>
    <source>
        <tissue evidence="1">Shoot tissue taken approximately 20 cm above the soil surface</tissue>
    </source>
</reference>
<protein>
    <submittedName>
        <fullName evidence="1">Uncharacterized protein</fullName>
    </submittedName>
</protein>
<dbReference type="AlphaFoldDB" id="A0A0A9E7H3"/>
<dbReference type="EMBL" id="GBRH01201191">
    <property type="protein sequence ID" value="JAD96704.1"/>
    <property type="molecule type" value="Transcribed_RNA"/>
</dbReference>
<name>A0A0A9E7H3_ARUDO</name>
<proteinExistence type="predicted"/>
<evidence type="ECO:0000313" key="1">
    <source>
        <dbReference type="EMBL" id="JAD96704.1"/>
    </source>
</evidence>
<reference evidence="1" key="2">
    <citation type="journal article" date="2015" name="Data Brief">
        <title>Shoot transcriptome of the giant reed, Arundo donax.</title>
        <authorList>
            <person name="Barrero R.A."/>
            <person name="Guerrero F.D."/>
            <person name="Moolhuijzen P."/>
            <person name="Goolsby J.A."/>
            <person name="Tidwell J."/>
            <person name="Bellgard S.E."/>
            <person name="Bellgard M.I."/>
        </authorList>
    </citation>
    <scope>NUCLEOTIDE SEQUENCE</scope>
    <source>
        <tissue evidence="1">Shoot tissue taken approximately 20 cm above the soil surface</tissue>
    </source>
</reference>
<organism evidence="1">
    <name type="scientific">Arundo donax</name>
    <name type="common">Giant reed</name>
    <name type="synonym">Donax arundinaceus</name>
    <dbReference type="NCBI Taxonomy" id="35708"/>
    <lineage>
        <taxon>Eukaryota</taxon>
        <taxon>Viridiplantae</taxon>
        <taxon>Streptophyta</taxon>
        <taxon>Embryophyta</taxon>
        <taxon>Tracheophyta</taxon>
        <taxon>Spermatophyta</taxon>
        <taxon>Magnoliopsida</taxon>
        <taxon>Liliopsida</taxon>
        <taxon>Poales</taxon>
        <taxon>Poaceae</taxon>
        <taxon>PACMAD clade</taxon>
        <taxon>Arundinoideae</taxon>
        <taxon>Arundineae</taxon>
        <taxon>Arundo</taxon>
    </lineage>
</organism>
<accession>A0A0A9E7H3</accession>